<sequence length="60" mass="6924">MCIRICNSFVCDKIKIDSKNIKDIFAIPPNHAKMSEESTKGYEFRRRQTTNRETSSLAAE</sequence>
<feature type="compositionally biased region" description="Polar residues" evidence="1">
    <location>
        <begin position="51"/>
        <end position="60"/>
    </location>
</feature>
<dbReference type="AlphaFoldDB" id="F4PUR1"/>
<name>F4PUR1_CACFS</name>
<evidence type="ECO:0000256" key="1">
    <source>
        <dbReference type="SAM" id="MobiDB-lite"/>
    </source>
</evidence>
<keyword evidence="3" id="KW-1185">Reference proteome</keyword>
<dbReference type="GeneID" id="14872888"/>
<proteinExistence type="predicted"/>
<dbReference type="KEGG" id="dfa:DFA_00955"/>
<dbReference type="RefSeq" id="XP_004358930.1">
    <property type="nucleotide sequence ID" value="XM_004358873.1"/>
</dbReference>
<dbReference type="EMBL" id="GL883010">
    <property type="protein sequence ID" value="EGG21080.1"/>
    <property type="molecule type" value="Genomic_DNA"/>
</dbReference>
<reference evidence="3" key="1">
    <citation type="journal article" date="2011" name="Genome Res.">
        <title>Phylogeny-wide analysis of social amoeba genomes highlights ancient origins for complex intercellular communication.</title>
        <authorList>
            <person name="Heidel A.J."/>
            <person name="Lawal H.M."/>
            <person name="Felder M."/>
            <person name="Schilde C."/>
            <person name="Helps N.R."/>
            <person name="Tunggal B."/>
            <person name="Rivero F."/>
            <person name="John U."/>
            <person name="Schleicher M."/>
            <person name="Eichinger L."/>
            <person name="Platzer M."/>
            <person name="Noegel A.A."/>
            <person name="Schaap P."/>
            <person name="Gloeckner G."/>
        </authorList>
    </citation>
    <scope>NUCLEOTIDE SEQUENCE [LARGE SCALE GENOMIC DNA]</scope>
    <source>
        <strain evidence="3">SH3</strain>
    </source>
</reference>
<organism evidence="2 3">
    <name type="scientific">Cavenderia fasciculata</name>
    <name type="common">Slime mold</name>
    <name type="synonym">Dictyostelium fasciculatum</name>
    <dbReference type="NCBI Taxonomy" id="261658"/>
    <lineage>
        <taxon>Eukaryota</taxon>
        <taxon>Amoebozoa</taxon>
        <taxon>Evosea</taxon>
        <taxon>Eumycetozoa</taxon>
        <taxon>Dictyostelia</taxon>
        <taxon>Acytosteliales</taxon>
        <taxon>Cavenderiaceae</taxon>
        <taxon>Cavenderia</taxon>
    </lineage>
</organism>
<feature type="region of interest" description="Disordered" evidence="1">
    <location>
        <begin position="35"/>
        <end position="60"/>
    </location>
</feature>
<evidence type="ECO:0000313" key="3">
    <source>
        <dbReference type="Proteomes" id="UP000007797"/>
    </source>
</evidence>
<evidence type="ECO:0000313" key="2">
    <source>
        <dbReference type="EMBL" id="EGG21080.1"/>
    </source>
</evidence>
<protein>
    <submittedName>
        <fullName evidence="2">Uncharacterized protein</fullName>
    </submittedName>
</protein>
<gene>
    <name evidence="2" type="ORF">DFA_00955</name>
</gene>
<feature type="compositionally biased region" description="Basic and acidic residues" evidence="1">
    <location>
        <begin position="35"/>
        <end position="46"/>
    </location>
</feature>
<accession>F4PUR1</accession>
<dbReference type="Proteomes" id="UP000007797">
    <property type="component" value="Unassembled WGS sequence"/>
</dbReference>